<organism evidence="2 3">
    <name type="scientific">Anaerovirgula multivorans</name>
    <dbReference type="NCBI Taxonomy" id="312168"/>
    <lineage>
        <taxon>Bacteria</taxon>
        <taxon>Bacillati</taxon>
        <taxon>Bacillota</taxon>
        <taxon>Clostridia</taxon>
        <taxon>Peptostreptococcales</taxon>
        <taxon>Natronincolaceae</taxon>
        <taxon>Anaerovirgula</taxon>
    </lineage>
</organism>
<feature type="domain" description="LysM" evidence="1">
    <location>
        <begin position="38"/>
        <end position="83"/>
    </location>
</feature>
<dbReference type="InterPro" id="IPR036779">
    <property type="entry name" value="LysM_dom_sf"/>
</dbReference>
<dbReference type="InterPro" id="IPR018392">
    <property type="entry name" value="LysM"/>
</dbReference>
<gene>
    <name evidence="2" type="ORF">SAMN05446037_101951</name>
</gene>
<protein>
    <submittedName>
        <fullName evidence="2">Spore coat assembly protein SafA</fullName>
    </submittedName>
</protein>
<dbReference type="PROSITE" id="PS51782">
    <property type="entry name" value="LYSM"/>
    <property type="match status" value="2"/>
</dbReference>
<name>A0A239GZM1_9FIRM</name>
<dbReference type="Gene3D" id="3.10.350.10">
    <property type="entry name" value="LysM domain"/>
    <property type="match status" value="2"/>
</dbReference>
<dbReference type="CDD" id="cd00118">
    <property type="entry name" value="LysM"/>
    <property type="match status" value="2"/>
</dbReference>
<dbReference type="GO" id="GO:0008932">
    <property type="term" value="F:lytic endotransglycosylase activity"/>
    <property type="evidence" value="ECO:0007669"/>
    <property type="project" value="TreeGrafter"/>
</dbReference>
<dbReference type="InterPro" id="IPR014248">
    <property type="entry name" value="Spore_coat_assembly_SafA"/>
</dbReference>
<dbReference type="SMART" id="SM00257">
    <property type="entry name" value="LysM"/>
    <property type="match status" value="2"/>
</dbReference>
<evidence type="ECO:0000313" key="2">
    <source>
        <dbReference type="EMBL" id="SNS74659.1"/>
    </source>
</evidence>
<dbReference type="RefSeq" id="WP_207652590.1">
    <property type="nucleotide sequence ID" value="NZ_FZOJ01000019.1"/>
</dbReference>
<evidence type="ECO:0000313" key="3">
    <source>
        <dbReference type="Proteomes" id="UP000198304"/>
    </source>
</evidence>
<dbReference type="NCBIfam" id="TIGR02899">
    <property type="entry name" value="spore_safA"/>
    <property type="match status" value="1"/>
</dbReference>
<sequence length="272" mass="30085">MYHNYEIPNYMSPMMNQQVTPMPMPVPVPDPPACPGGTIYTIQPGDTMFRIANRYGIDLTELIRANPQIPNPNVIYVGQRICIPRIVIPPTPPDVFCPDGTIYIVQRGDTMFNIARRFGVTLERLIRANPQIPDPNVIDVGQKICVPVPDIPLPVGIVKVELRPERKGVLGGTAFVNIPDPTVWISTFGLPEPAKIDSKLVCYYAWVVDRDADTYFRVDLKDCGLPGIMAGYGKTKGTFVSYDEVIVTAEAVISVKKPTGPVLLRGRLVTPR</sequence>
<dbReference type="PANTHER" id="PTHR33734">
    <property type="entry name" value="LYSM DOMAIN-CONTAINING GPI-ANCHORED PROTEIN 2"/>
    <property type="match status" value="1"/>
</dbReference>
<dbReference type="Pfam" id="PF01476">
    <property type="entry name" value="LysM"/>
    <property type="match status" value="2"/>
</dbReference>
<dbReference type="PANTHER" id="PTHR33734:SF22">
    <property type="entry name" value="MEMBRANE-BOUND LYTIC MUREIN TRANSGLYCOSYLASE D"/>
    <property type="match status" value="1"/>
</dbReference>
<dbReference type="AlphaFoldDB" id="A0A239GZM1"/>
<dbReference type="EMBL" id="FZOJ01000019">
    <property type="protein sequence ID" value="SNS74659.1"/>
    <property type="molecule type" value="Genomic_DNA"/>
</dbReference>
<accession>A0A239GZM1</accession>
<feature type="domain" description="LysM" evidence="1">
    <location>
        <begin position="101"/>
        <end position="146"/>
    </location>
</feature>
<reference evidence="2 3" key="1">
    <citation type="submission" date="2017-06" db="EMBL/GenBank/DDBJ databases">
        <authorList>
            <person name="Kim H.J."/>
            <person name="Triplett B.A."/>
        </authorList>
    </citation>
    <scope>NUCLEOTIDE SEQUENCE [LARGE SCALE GENOMIC DNA]</scope>
    <source>
        <strain evidence="2 3">SCA</strain>
    </source>
</reference>
<dbReference type="SUPFAM" id="SSF54106">
    <property type="entry name" value="LysM domain"/>
    <property type="match status" value="2"/>
</dbReference>
<keyword evidence="3" id="KW-1185">Reference proteome</keyword>
<proteinExistence type="predicted"/>
<dbReference type="Proteomes" id="UP000198304">
    <property type="component" value="Unassembled WGS sequence"/>
</dbReference>
<evidence type="ECO:0000259" key="1">
    <source>
        <dbReference type="PROSITE" id="PS51782"/>
    </source>
</evidence>